<dbReference type="Proteomes" id="UP000315133">
    <property type="component" value="Unassembled WGS sequence"/>
</dbReference>
<proteinExistence type="predicted"/>
<comment type="caution">
    <text evidence="1">The sequence shown here is derived from an EMBL/GenBank/DDBJ whole genome shotgun (WGS) entry which is preliminary data.</text>
</comment>
<dbReference type="AlphaFoldDB" id="A0A543KNN4"/>
<dbReference type="Gene3D" id="1.20.120.450">
    <property type="entry name" value="dinb family like domain"/>
    <property type="match status" value="1"/>
</dbReference>
<protein>
    <submittedName>
        <fullName evidence="1">Uncharacterized protein DUF664</fullName>
    </submittedName>
</protein>
<dbReference type="InterPro" id="IPR007061">
    <property type="entry name" value="MST-like"/>
</dbReference>
<dbReference type="OrthoDB" id="4548523at2"/>
<sequence>MTSYQPVEVSLSYLQRARDALVWKVEGLSPYDMRRPLTPTGTNLLGLVKHVALTEHGYLGILLGSPLDLPRRWEDETPDADFWVSPDQDAATVLDAYRRIWVNSDATVRRLGADAPVEVPPWPPERRSTSVGAVLTHVVAETHRHAGHADILRETIDGAAGLQPSFSNLSEGDAERWRRHVEHLEAQARAARA</sequence>
<evidence type="ECO:0000313" key="2">
    <source>
        <dbReference type="Proteomes" id="UP000315133"/>
    </source>
</evidence>
<organism evidence="1 2">
    <name type="scientific">Ornithinimicrobium humiphilum</name>
    <dbReference type="NCBI Taxonomy" id="125288"/>
    <lineage>
        <taxon>Bacteria</taxon>
        <taxon>Bacillati</taxon>
        <taxon>Actinomycetota</taxon>
        <taxon>Actinomycetes</taxon>
        <taxon>Micrococcales</taxon>
        <taxon>Ornithinimicrobiaceae</taxon>
        <taxon>Ornithinimicrobium</taxon>
    </lineage>
</organism>
<accession>A0A543KNN4</accession>
<dbReference type="InterPro" id="IPR034660">
    <property type="entry name" value="DinB/YfiT-like"/>
</dbReference>
<dbReference type="EMBL" id="VFPU01000001">
    <property type="protein sequence ID" value="TQM96672.1"/>
    <property type="molecule type" value="Genomic_DNA"/>
</dbReference>
<reference evidence="1 2" key="1">
    <citation type="submission" date="2019-06" db="EMBL/GenBank/DDBJ databases">
        <title>Sequencing the genomes of 1000 actinobacteria strains.</title>
        <authorList>
            <person name="Klenk H.-P."/>
        </authorList>
    </citation>
    <scope>NUCLEOTIDE SEQUENCE [LARGE SCALE GENOMIC DNA]</scope>
    <source>
        <strain evidence="1 2">DSM 12362</strain>
    </source>
</reference>
<evidence type="ECO:0000313" key="1">
    <source>
        <dbReference type="EMBL" id="TQM96672.1"/>
    </source>
</evidence>
<dbReference type="SUPFAM" id="SSF109854">
    <property type="entry name" value="DinB/YfiT-like putative metalloenzymes"/>
    <property type="match status" value="1"/>
</dbReference>
<dbReference type="Pfam" id="PF04978">
    <property type="entry name" value="MST"/>
    <property type="match status" value="1"/>
</dbReference>
<keyword evidence="2" id="KW-1185">Reference proteome</keyword>
<gene>
    <name evidence="1" type="ORF">FB476_1559</name>
</gene>
<dbReference type="RefSeq" id="WP_141818254.1">
    <property type="nucleotide sequence ID" value="NZ_BAAAIL010000003.1"/>
</dbReference>
<name>A0A543KNN4_9MICO</name>